<evidence type="ECO:0000313" key="11">
    <source>
        <dbReference type="Proteomes" id="UP000282582"/>
    </source>
</evidence>
<feature type="repeat" description="WD" evidence="5">
    <location>
        <begin position="124"/>
        <end position="157"/>
    </location>
</feature>
<feature type="region of interest" description="Disordered" evidence="7">
    <location>
        <begin position="487"/>
        <end position="518"/>
    </location>
</feature>
<dbReference type="SUPFAM" id="SSF50978">
    <property type="entry name" value="WD40 repeat-like"/>
    <property type="match status" value="1"/>
</dbReference>
<dbReference type="PANTHER" id="PTHR18763:SF0">
    <property type="entry name" value="WD REPEAT-CONTAINING PROTEIN 18"/>
    <property type="match status" value="1"/>
</dbReference>
<keyword evidence="6" id="KW-0539">Nucleus</keyword>
<dbReference type="OrthoDB" id="756370at2759"/>
<feature type="region of interest" description="Disordered" evidence="7">
    <location>
        <begin position="423"/>
        <end position="458"/>
    </location>
</feature>
<dbReference type="Proteomes" id="UP000282582">
    <property type="component" value="Unassembled WGS sequence"/>
</dbReference>
<dbReference type="InterPro" id="IPR001680">
    <property type="entry name" value="WD40_rpt"/>
</dbReference>
<dbReference type="GO" id="GO:0120330">
    <property type="term" value="C:rixosome complex"/>
    <property type="evidence" value="ECO:0007669"/>
    <property type="project" value="UniProtKB-UniRule"/>
</dbReference>
<reference evidence="10 11" key="1">
    <citation type="journal article" date="2018" name="BMC Genomics">
        <title>Genomic evidence for intraspecific hybridization in a clonal and extremely halotolerant yeast.</title>
        <authorList>
            <person name="Gostincar C."/>
            <person name="Stajich J.E."/>
            <person name="Zupancic J."/>
            <person name="Zalar P."/>
            <person name="Gunde-Cimerman N."/>
        </authorList>
    </citation>
    <scope>NUCLEOTIDE SEQUENCE [LARGE SCALE GENOMIC DNA]</scope>
    <source>
        <strain evidence="9 11">EXF-6654</strain>
        <strain evidence="8 10">EXF-6656</strain>
    </source>
</reference>
<dbReference type="InterPro" id="IPR036322">
    <property type="entry name" value="WD40_repeat_dom_sf"/>
</dbReference>
<gene>
    <name evidence="9" type="ORF">D0868_00920</name>
    <name evidence="8" type="ORF">D0869_01127</name>
</gene>
<keyword evidence="6" id="KW-0698">rRNA processing</keyword>
<accession>A0A3M6XE32</accession>
<dbReference type="PROSITE" id="PS50082">
    <property type="entry name" value="WD_REPEATS_2"/>
    <property type="match status" value="1"/>
</dbReference>
<comment type="subunit">
    <text evidence="6">Component of the RIX1 complex, composed of IPI1, RIX1/IPI2 and IPI3 in a 1:2:2 stoichiometry. The complex interacts (via RIX1) with MDN1 (via its hexameric AAA ATPase ring) and the pre-60S ribosome particles.</text>
</comment>
<dbReference type="EMBL" id="QWIJ01000042">
    <property type="protein sequence ID" value="RMX89104.1"/>
    <property type="molecule type" value="Genomic_DNA"/>
</dbReference>
<comment type="caution">
    <text evidence="8">The sequence shown here is derived from an EMBL/GenBank/DDBJ whole genome shotgun (WGS) entry which is preliminary data.</text>
</comment>
<dbReference type="PROSITE" id="PS50294">
    <property type="entry name" value="WD_REPEATS_REGION"/>
    <property type="match status" value="1"/>
</dbReference>
<dbReference type="InterPro" id="IPR019775">
    <property type="entry name" value="WD40_repeat_CS"/>
</dbReference>
<evidence type="ECO:0000256" key="5">
    <source>
        <dbReference type="PROSITE-ProRule" id="PRU00221"/>
    </source>
</evidence>
<organism evidence="8 10">
    <name type="scientific">Hortaea werneckii</name>
    <name type="common">Black yeast</name>
    <name type="synonym">Cladosporium werneckii</name>
    <dbReference type="NCBI Taxonomy" id="91943"/>
    <lineage>
        <taxon>Eukaryota</taxon>
        <taxon>Fungi</taxon>
        <taxon>Dikarya</taxon>
        <taxon>Ascomycota</taxon>
        <taxon>Pezizomycotina</taxon>
        <taxon>Dothideomycetes</taxon>
        <taxon>Dothideomycetidae</taxon>
        <taxon>Mycosphaerellales</taxon>
        <taxon>Teratosphaeriaceae</taxon>
        <taxon>Hortaea</taxon>
    </lineage>
</organism>
<evidence type="ECO:0000256" key="2">
    <source>
        <dbReference type="ARBA" id="ARBA00010143"/>
    </source>
</evidence>
<evidence type="ECO:0000313" key="10">
    <source>
        <dbReference type="Proteomes" id="UP000281245"/>
    </source>
</evidence>
<proteinExistence type="inferred from homology"/>
<evidence type="ECO:0000256" key="6">
    <source>
        <dbReference type="RuleBase" id="RU369067"/>
    </source>
</evidence>
<dbReference type="InterPro" id="IPR045227">
    <property type="entry name" value="WDR18/Ipi3/RID3"/>
</dbReference>
<feature type="compositionally biased region" description="Acidic residues" evidence="7">
    <location>
        <begin position="435"/>
        <end position="447"/>
    </location>
</feature>
<keyword evidence="3 5" id="KW-0853">WD repeat</keyword>
<keyword evidence="4" id="KW-0677">Repeat</keyword>
<evidence type="ECO:0000256" key="3">
    <source>
        <dbReference type="ARBA" id="ARBA00022574"/>
    </source>
</evidence>
<dbReference type="FunFam" id="2.130.10.10:FF:000929">
    <property type="entry name" value="Ribosomal assembly complex component Ipi3"/>
    <property type="match status" value="1"/>
</dbReference>
<comment type="similarity">
    <text evidence="2 6">Belongs to the WD repeat IPI3/WDR18 family.</text>
</comment>
<comment type="function">
    <text evidence="1 6">Component of the RIX1 complex required for processing of ITS2 sequences from 35S pre-rRNA.</text>
</comment>
<dbReference type="InterPro" id="IPR015943">
    <property type="entry name" value="WD40/YVTN_repeat-like_dom_sf"/>
</dbReference>
<evidence type="ECO:0000313" key="9">
    <source>
        <dbReference type="EMBL" id="RMY15390.1"/>
    </source>
</evidence>
<dbReference type="Proteomes" id="UP000281245">
    <property type="component" value="Unassembled WGS sequence"/>
</dbReference>
<dbReference type="PROSITE" id="PS00678">
    <property type="entry name" value="WD_REPEATS_1"/>
    <property type="match status" value="1"/>
</dbReference>
<protein>
    <recommendedName>
        <fullName evidence="6">Pre-rRNA-processing protein IPI3</fullName>
    </recommendedName>
</protein>
<name>A0A3M6XE32_HORWE</name>
<dbReference type="Pfam" id="PF00400">
    <property type="entry name" value="WD40"/>
    <property type="match status" value="2"/>
</dbReference>
<dbReference type="GO" id="GO:0005656">
    <property type="term" value="C:nuclear pre-replicative complex"/>
    <property type="evidence" value="ECO:0007669"/>
    <property type="project" value="TreeGrafter"/>
</dbReference>
<evidence type="ECO:0000256" key="1">
    <source>
        <dbReference type="ARBA" id="ARBA00002355"/>
    </source>
</evidence>
<feature type="compositionally biased region" description="Polar residues" evidence="7">
    <location>
        <begin position="506"/>
        <end position="518"/>
    </location>
</feature>
<dbReference type="Gene3D" id="2.130.10.10">
    <property type="entry name" value="YVTN repeat-like/Quinoprotein amine dehydrogenase"/>
    <property type="match status" value="2"/>
</dbReference>
<dbReference type="GO" id="GO:0006261">
    <property type="term" value="P:DNA-templated DNA replication"/>
    <property type="evidence" value="ECO:0007669"/>
    <property type="project" value="TreeGrafter"/>
</dbReference>
<evidence type="ECO:0000256" key="7">
    <source>
        <dbReference type="SAM" id="MobiDB-lite"/>
    </source>
</evidence>
<dbReference type="AlphaFoldDB" id="A0A3M6XE32"/>
<dbReference type="GO" id="GO:0006364">
    <property type="term" value="P:rRNA processing"/>
    <property type="evidence" value="ECO:0007669"/>
    <property type="project" value="UniProtKB-UniRule"/>
</dbReference>
<sequence length="518" mass="55837">MLAEHTIASIGVPEKVVPSNVAKDAAIFIHEAQPIQQPKAVFKKSATPPHCLAVSSTHIFAAQTGKAVVNVYSREKGNQEATIPFTERITCLTLACEETVLILGTSEGRCFLWETATGRLVTTAQSHLQAVTKVQVDLTNNFLLSASEDSTVHVWNLPGLLSFSNAGDEPPTPLRTFTAHRAGIVDLVLGHSGSFTNFVVTISKDKSCLVWDHITNKLLRTYLLPAMPRCLGLDAADRSIYVGYEDGSVHQLNLYAPSETGKLQEVHGQSVSAPFQPSASSRWIPSDGALGPVLSLALSFDGCTLLAGHQTGSILAWDVASGRTSRPIIQAPLPGPVTNLDFLPVIGFASSNKRKIEVSSVVKPRFGVFDNADGSVPGNYTITAQLKENLSSAPSAFEQALYAPCFPQSLIDEGLGELTSWENRPAASASKDTEAEPEDFMALDEPETSQKGSAEEEVVELKKQLESLRRLQNASFDKIEKLSAERKTLLQRQQNRSSGGKKAQKNGVSNLESSSDED</sequence>
<dbReference type="EMBL" id="QWIK01000036">
    <property type="protein sequence ID" value="RMY15390.1"/>
    <property type="molecule type" value="Genomic_DNA"/>
</dbReference>
<comment type="subcellular location">
    <subcellularLocation>
        <location evidence="6">Nucleus</location>
    </subcellularLocation>
</comment>
<evidence type="ECO:0000256" key="4">
    <source>
        <dbReference type="ARBA" id="ARBA00022737"/>
    </source>
</evidence>
<dbReference type="PANTHER" id="PTHR18763">
    <property type="entry name" value="WD-REPEAT PROTEIN 18"/>
    <property type="match status" value="1"/>
</dbReference>
<dbReference type="SMART" id="SM00320">
    <property type="entry name" value="WD40"/>
    <property type="match status" value="4"/>
</dbReference>
<evidence type="ECO:0000313" key="8">
    <source>
        <dbReference type="EMBL" id="RMX89104.1"/>
    </source>
</evidence>